<name>A0A7D8YKH4_9HELO</name>
<protein>
    <submittedName>
        <fullName evidence="2">Efflux pump DEP3</fullName>
    </submittedName>
</protein>
<feature type="compositionally biased region" description="Polar residues" evidence="1">
    <location>
        <begin position="1"/>
        <end position="11"/>
    </location>
</feature>
<reference evidence="2 3" key="1">
    <citation type="submission" date="2018-05" db="EMBL/GenBank/DDBJ databases">
        <title>Whole genome sequencing for identification of molecular markers to develop diagnostic detection tools for the regulated plant pathogen Lachnellula willkommii.</title>
        <authorList>
            <person name="Giroux E."/>
            <person name="Bilodeau G."/>
        </authorList>
    </citation>
    <scope>NUCLEOTIDE SEQUENCE [LARGE SCALE GENOMIC DNA]</scope>
    <source>
        <strain evidence="2 3">CBS 625.97</strain>
    </source>
</reference>
<feature type="region of interest" description="Disordered" evidence="1">
    <location>
        <begin position="1"/>
        <end position="21"/>
    </location>
</feature>
<dbReference type="Proteomes" id="UP000481288">
    <property type="component" value="Unassembled WGS sequence"/>
</dbReference>
<dbReference type="EMBL" id="QGMG01000490">
    <property type="protein sequence ID" value="TVY53190.1"/>
    <property type="molecule type" value="Genomic_DNA"/>
</dbReference>
<evidence type="ECO:0000313" key="2">
    <source>
        <dbReference type="EMBL" id="TVY53190.1"/>
    </source>
</evidence>
<organism evidence="2 3">
    <name type="scientific">Lachnellula cervina</name>
    <dbReference type="NCBI Taxonomy" id="1316786"/>
    <lineage>
        <taxon>Eukaryota</taxon>
        <taxon>Fungi</taxon>
        <taxon>Dikarya</taxon>
        <taxon>Ascomycota</taxon>
        <taxon>Pezizomycotina</taxon>
        <taxon>Leotiomycetes</taxon>
        <taxon>Helotiales</taxon>
        <taxon>Lachnaceae</taxon>
        <taxon>Lachnellula</taxon>
    </lineage>
</organism>
<sequence>MGSPSSKTPNATEGIAEPQLPKRELEISHAEYGIGRQLHGFKWALVISSALTFTFLFGLDTTIVADIQPAIVSDFNSIDKLPWISVAFLLLSASTT</sequence>
<comment type="caution">
    <text evidence="2">The sequence shown here is derived from an EMBL/GenBank/DDBJ whole genome shotgun (WGS) entry which is preliminary data.</text>
</comment>
<evidence type="ECO:0000256" key="1">
    <source>
        <dbReference type="SAM" id="MobiDB-lite"/>
    </source>
</evidence>
<gene>
    <name evidence="2" type="primary">DEP3_1</name>
    <name evidence="2" type="ORF">LCER1_G004522</name>
</gene>
<dbReference type="AlphaFoldDB" id="A0A7D8YKH4"/>
<evidence type="ECO:0000313" key="3">
    <source>
        <dbReference type="Proteomes" id="UP000481288"/>
    </source>
</evidence>
<keyword evidence="3" id="KW-1185">Reference proteome</keyword>
<dbReference type="OrthoDB" id="10021397at2759"/>
<accession>A0A7D8YKH4</accession>
<proteinExistence type="predicted"/>